<dbReference type="Proteomes" id="UP000824209">
    <property type="component" value="Unassembled WGS sequence"/>
</dbReference>
<evidence type="ECO:0000313" key="2">
    <source>
        <dbReference type="EMBL" id="HJB40600.1"/>
    </source>
</evidence>
<name>A0A9D2M4A0_9FIRM</name>
<proteinExistence type="predicted"/>
<feature type="domain" description="DUF1540" evidence="1">
    <location>
        <begin position="11"/>
        <end position="50"/>
    </location>
</feature>
<evidence type="ECO:0000313" key="3">
    <source>
        <dbReference type="Proteomes" id="UP000824209"/>
    </source>
</evidence>
<reference evidence="2" key="1">
    <citation type="journal article" date="2021" name="PeerJ">
        <title>Extensive microbial diversity within the chicken gut microbiome revealed by metagenomics and culture.</title>
        <authorList>
            <person name="Gilroy R."/>
            <person name="Ravi A."/>
            <person name="Getino M."/>
            <person name="Pursley I."/>
            <person name="Horton D.L."/>
            <person name="Alikhan N.F."/>
            <person name="Baker D."/>
            <person name="Gharbi K."/>
            <person name="Hall N."/>
            <person name="Watson M."/>
            <person name="Adriaenssens E.M."/>
            <person name="Foster-Nyarko E."/>
            <person name="Jarju S."/>
            <person name="Secka A."/>
            <person name="Antonio M."/>
            <person name="Oren A."/>
            <person name="Chaudhuri R.R."/>
            <person name="La Ragione R."/>
            <person name="Hildebrand F."/>
            <person name="Pallen M.J."/>
        </authorList>
    </citation>
    <scope>NUCLEOTIDE SEQUENCE</scope>
    <source>
        <strain evidence="2">ChiBcec8-14828</strain>
    </source>
</reference>
<accession>A0A9D2M4A0</accession>
<gene>
    <name evidence="2" type="ORF">H9943_09425</name>
</gene>
<protein>
    <submittedName>
        <fullName evidence="2">DUF1540 domain-containing protein</fullName>
    </submittedName>
</protein>
<dbReference type="Pfam" id="PF07561">
    <property type="entry name" value="DUF1540"/>
    <property type="match status" value="1"/>
</dbReference>
<dbReference type="EMBL" id="DWYA01000084">
    <property type="protein sequence ID" value="HJB40600.1"/>
    <property type="molecule type" value="Genomic_DNA"/>
</dbReference>
<dbReference type="AlphaFoldDB" id="A0A9D2M4A0"/>
<dbReference type="InterPro" id="IPR011437">
    <property type="entry name" value="DUF1540"/>
</dbReference>
<sequence>MQNETKKLNGISCEVETCVHNDGHCCCTANSIKVKNRMNILGEETMCDTYQRA</sequence>
<comment type="caution">
    <text evidence="2">The sequence shown here is derived from an EMBL/GenBank/DDBJ whole genome shotgun (WGS) entry which is preliminary data.</text>
</comment>
<evidence type="ECO:0000259" key="1">
    <source>
        <dbReference type="Pfam" id="PF07561"/>
    </source>
</evidence>
<reference evidence="2" key="2">
    <citation type="submission" date="2021-04" db="EMBL/GenBank/DDBJ databases">
        <authorList>
            <person name="Gilroy R."/>
        </authorList>
    </citation>
    <scope>NUCLEOTIDE SEQUENCE</scope>
    <source>
        <strain evidence="2">ChiBcec8-14828</strain>
    </source>
</reference>
<organism evidence="2 3">
    <name type="scientific">Candidatus Ruthenibacterium avium</name>
    <dbReference type="NCBI Taxonomy" id="2838751"/>
    <lineage>
        <taxon>Bacteria</taxon>
        <taxon>Bacillati</taxon>
        <taxon>Bacillota</taxon>
        <taxon>Clostridia</taxon>
        <taxon>Eubacteriales</taxon>
        <taxon>Oscillospiraceae</taxon>
        <taxon>Ruthenibacterium</taxon>
    </lineage>
</organism>